<accession>A0A918CXW5</accession>
<evidence type="ECO:0000256" key="3">
    <source>
        <dbReference type="ARBA" id="ARBA00038396"/>
    </source>
</evidence>
<dbReference type="InterPro" id="IPR050816">
    <property type="entry name" value="Flavin-dep_Halogenase_NPB"/>
</dbReference>
<name>A0A918CXW5_9ACTN</name>
<sequence length="460" mass="50337">MVIGGGPAGSTAATALAQEDLHVRLLEGAHFPRYHVGESLTPSCRTVLEHTGIAETLDKHGFTIKHGGVFRWNSDSWVFDWGAQIGSRSWQVDRAEFDQLLLQHARDNDVLVTEGVTAKDVAIDADGRPVAVTCLADGGEPYTIDDFDFLVDATGRSGLLSARHLHNRQPNPALRNIGIWGYWEDAALLPDTPKGGINIVSSPEGWYWVIPLAGGRTSIGFVTRKDYFGERRPSYQTHEEMYRALVEESLPVHGLVVGARMTGPVRVETDYSYVAESFGGPGYMIIGDAAAFLDPLLSTGVHLALFSALTAAACIASSARGEVTQEEALRFFEFAYRRSYTRLLALVSIMYERYLGKDGFFRTSDRLLGEAQDRDDSLSFVEIIAGLSDLREAGDASTRVLTERLTEEALKVQERSVSGHDGPGKPDFSSVLDNPLIDAESADFRLVTSPRLGLERTARG</sequence>
<dbReference type="SUPFAM" id="SSF51905">
    <property type="entry name" value="FAD/NAD(P)-binding domain"/>
    <property type="match status" value="1"/>
</dbReference>
<dbReference type="Proteomes" id="UP000653411">
    <property type="component" value="Unassembled WGS sequence"/>
</dbReference>
<dbReference type="PANTHER" id="PTHR43747:SF5">
    <property type="entry name" value="FAD-BINDING DOMAIN-CONTAINING PROTEIN"/>
    <property type="match status" value="1"/>
</dbReference>
<dbReference type="InterPro" id="IPR036188">
    <property type="entry name" value="FAD/NAD-bd_sf"/>
</dbReference>
<reference evidence="4" key="1">
    <citation type="journal article" date="2014" name="Int. J. Syst. Evol. Microbiol.">
        <title>Complete genome sequence of Corynebacterium casei LMG S-19264T (=DSM 44701T), isolated from a smear-ripened cheese.</title>
        <authorList>
            <consortium name="US DOE Joint Genome Institute (JGI-PGF)"/>
            <person name="Walter F."/>
            <person name="Albersmeier A."/>
            <person name="Kalinowski J."/>
            <person name="Ruckert C."/>
        </authorList>
    </citation>
    <scope>NUCLEOTIDE SEQUENCE</scope>
    <source>
        <strain evidence="4">CGMCC 4.7110</strain>
    </source>
</reference>
<evidence type="ECO:0000313" key="4">
    <source>
        <dbReference type="EMBL" id="GGN45560.1"/>
    </source>
</evidence>
<dbReference type="InterPro" id="IPR006905">
    <property type="entry name" value="Flavin_halogenase"/>
</dbReference>
<evidence type="ECO:0000256" key="1">
    <source>
        <dbReference type="ARBA" id="ARBA00023002"/>
    </source>
</evidence>
<protein>
    <submittedName>
        <fullName evidence="4">FAD-binding protein</fullName>
    </submittedName>
</protein>
<dbReference type="Gene3D" id="3.50.50.60">
    <property type="entry name" value="FAD/NAD(P)-binding domain"/>
    <property type="match status" value="1"/>
</dbReference>
<gene>
    <name evidence="4" type="ORF">GCM10011578_097630</name>
</gene>
<evidence type="ECO:0000313" key="5">
    <source>
        <dbReference type="Proteomes" id="UP000653411"/>
    </source>
</evidence>
<keyword evidence="2" id="KW-0503">Monooxygenase</keyword>
<dbReference type="AlphaFoldDB" id="A0A918CXW5"/>
<dbReference type="EMBL" id="BMML01000048">
    <property type="protein sequence ID" value="GGN45560.1"/>
    <property type="molecule type" value="Genomic_DNA"/>
</dbReference>
<comment type="caution">
    <text evidence="4">The sequence shown here is derived from an EMBL/GenBank/DDBJ whole genome shotgun (WGS) entry which is preliminary data.</text>
</comment>
<comment type="similarity">
    <text evidence="3">Belongs to the flavin-dependent halogenase family. Bacterial tryptophan halogenase subfamily.</text>
</comment>
<reference evidence="4" key="2">
    <citation type="submission" date="2020-09" db="EMBL/GenBank/DDBJ databases">
        <authorList>
            <person name="Sun Q."/>
            <person name="Zhou Y."/>
        </authorList>
    </citation>
    <scope>NUCLEOTIDE SEQUENCE</scope>
    <source>
        <strain evidence="4">CGMCC 4.7110</strain>
    </source>
</reference>
<keyword evidence="5" id="KW-1185">Reference proteome</keyword>
<dbReference type="PANTHER" id="PTHR43747">
    <property type="entry name" value="FAD-BINDING PROTEIN"/>
    <property type="match status" value="1"/>
</dbReference>
<dbReference type="GO" id="GO:0004497">
    <property type="term" value="F:monooxygenase activity"/>
    <property type="evidence" value="ECO:0007669"/>
    <property type="project" value="UniProtKB-KW"/>
</dbReference>
<organism evidence="4 5">
    <name type="scientific">Streptomyces fuscichromogenes</name>
    <dbReference type="NCBI Taxonomy" id="1324013"/>
    <lineage>
        <taxon>Bacteria</taxon>
        <taxon>Bacillati</taxon>
        <taxon>Actinomycetota</taxon>
        <taxon>Actinomycetes</taxon>
        <taxon>Kitasatosporales</taxon>
        <taxon>Streptomycetaceae</taxon>
        <taxon>Streptomyces</taxon>
    </lineage>
</organism>
<keyword evidence="1" id="KW-0560">Oxidoreductase</keyword>
<proteinExistence type="inferred from homology"/>
<evidence type="ECO:0000256" key="2">
    <source>
        <dbReference type="ARBA" id="ARBA00023033"/>
    </source>
</evidence>
<dbReference type="Pfam" id="PF04820">
    <property type="entry name" value="Trp_halogenase"/>
    <property type="match status" value="2"/>
</dbReference>